<evidence type="ECO:0000313" key="5">
    <source>
        <dbReference type="Proteomes" id="UP000242367"/>
    </source>
</evidence>
<accession>A0A2P4UDN8</accession>
<keyword evidence="2 4" id="KW-0456">Lyase</keyword>
<dbReference type="GO" id="GO:0005829">
    <property type="term" value="C:cytosol"/>
    <property type="evidence" value="ECO:0007669"/>
    <property type="project" value="TreeGrafter"/>
</dbReference>
<dbReference type="EMBL" id="MTBP01000003">
    <property type="protein sequence ID" value="POM23173.1"/>
    <property type="molecule type" value="Genomic_DNA"/>
</dbReference>
<reference evidence="4 5" key="1">
    <citation type="journal article" date="2017" name="Chemistry">
        <title>Isolation, Biosynthesis and Chemical Modifications of Rubterolones A-F: Rare Tropolone Alkaloids from Actinomadura sp. 5-2.</title>
        <authorList>
            <person name="Guo H."/>
            <person name="Benndorf R."/>
            <person name="Leichnitz D."/>
            <person name="Klassen J.L."/>
            <person name="Vollmers J."/>
            <person name="Gorls H."/>
            <person name="Steinacker M."/>
            <person name="Weigel C."/>
            <person name="Dahse H.M."/>
            <person name="Kaster A.K."/>
            <person name="de Beer Z.W."/>
            <person name="Poulsen M."/>
            <person name="Beemelmanns C."/>
        </authorList>
    </citation>
    <scope>NUCLEOTIDE SEQUENCE [LARGE SCALE GENOMIC DNA]</scope>
    <source>
        <strain evidence="4 5">5-2</strain>
    </source>
</reference>
<dbReference type="EC" id="4.1.-.-" evidence="4"/>
<organism evidence="4 5">
    <name type="scientific">Actinomadura rubteroloni</name>
    <dbReference type="NCBI Taxonomy" id="1926885"/>
    <lineage>
        <taxon>Bacteria</taxon>
        <taxon>Bacillati</taxon>
        <taxon>Actinomycetota</taxon>
        <taxon>Actinomycetes</taxon>
        <taxon>Streptosporangiales</taxon>
        <taxon>Thermomonosporaceae</taxon>
        <taxon>Actinomadura</taxon>
    </lineage>
</organism>
<dbReference type="GO" id="GO:0019323">
    <property type="term" value="P:pentose catabolic process"/>
    <property type="evidence" value="ECO:0007669"/>
    <property type="project" value="TreeGrafter"/>
</dbReference>
<gene>
    <name evidence="4" type="primary">novR_1</name>
    <name evidence="4" type="ORF">BTM25_43250</name>
</gene>
<dbReference type="InterPro" id="IPR036409">
    <property type="entry name" value="Aldolase_II/adducin_N_sf"/>
</dbReference>
<dbReference type="PANTHER" id="PTHR22789:SF0">
    <property type="entry name" value="3-OXO-TETRONATE 4-PHOSPHATE DECARBOXYLASE-RELATED"/>
    <property type="match status" value="1"/>
</dbReference>
<dbReference type="Pfam" id="PF00596">
    <property type="entry name" value="Aldolase_II"/>
    <property type="match status" value="1"/>
</dbReference>
<dbReference type="SMART" id="SM01007">
    <property type="entry name" value="Aldolase_II"/>
    <property type="match status" value="1"/>
</dbReference>
<dbReference type="AlphaFoldDB" id="A0A2P4UDN8"/>
<dbReference type="Gene3D" id="3.40.225.10">
    <property type="entry name" value="Class II aldolase/adducin N-terminal domain"/>
    <property type="match status" value="1"/>
</dbReference>
<name>A0A2P4UDN8_9ACTN</name>
<dbReference type="SUPFAM" id="SSF53639">
    <property type="entry name" value="AraD/HMP-PK domain-like"/>
    <property type="match status" value="1"/>
</dbReference>
<comment type="caution">
    <text evidence="4">The sequence shown here is derived from an EMBL/GenBank/DDBJ whole genome shotgun (WGS) entry which is preliminary data.</text>
</comment>
<evidence type="ECO:0000256" key="1">
    <source>
        <dbReference type="ARBA" id="ARBA00022723"/>
    </source>
</evidence>
<proteinExistence type="predicted"/>
<dbReference type="RefSeq" id="WP_103564844.1">
    <property type="nucleotide sequence ID" value="NZ_MTBP01000003.1"/>
</dbReference>
<sequence length="228" mass="24439">MKETIEATVRASRALAVAGLTDMVWGHAALRDPDGRGVWMKASGLGFEEVDADTVLLVTADGDVLSGQGKRHIEYPIHTEIMRRRPDVGCVVHTHAPALSAFASLETELRPISHDGVLFSDPQIPRFTRTGALIATTELGEALADALGDARACLMPQHGAVTVGPDAATAVMYAVLLERACRTQLSALAAGGPAVWSDEAEAAFKREQIWNPEQLEAGYRYLVRKGTP</sequence>
<dbReference type="PANTHER" id="PTHR22789">
    <property type="entry name" value="FUCULOSE PHOSPHATE ALDOLASE"/>
    <property type="match status" value="1"/>
</dbReference>
<keyword evidence="1" id="KW-0479">Metal-binding</keyword>
<dbReference type="GO" id="GO:0046872">
    <property type="term" value="F:metal ion binding"/>
    <property type="evidence" value="ECO:0007669"/>
    <property type="project" value="UniProtKB-KW"/>
</dbReference>
<evidence type="ECO:0000256" key="2">
    <source>
        <dbReference type="ARBA" id="ARBA00023239"/>
    </source>
</evidence>
<feature type="domain" description="Class II aldolase/adducin N-terminal" evidence="3">
    <location>
        <begin position="6"/>
        <end position="185"/>
    </location>
</feature>
<protein>
    <submittedName>
        <fullName evidence="4">Decarboxylase NovR</fullName>
        <ecNumber evidence="4">4.1.-.-</ecNumber>
    </submittedName>
</protein>
<keyword evidence="5" id="KW-1185">Reference proteome</keyword>
<dbReference type="InterPro" id="IPR001303">
    <property type="entry name" value="Aldolase_II/adducin_N"/>
</dbReference>
<evidence type="ECO:0000313" key="4">
    <source>
        <dbReference type="EMBL" id="POM23173.1"/>
    </source>
</evidence>
<dbReference type="InterPro" id="IPR050197">
    <property type="entry name" value="Aldolase_class_II_sugar_metab"/>
</dbReference>
<evidence type="ECO:0000259" key="3">
    <source>
        <dbReference type="SMART" id="SM01007"/>
    </source>
</evidence>
<dbReference type="GO" id="GO:0016832">
    <property type="term" value="F:aldehyde-lyase activity"/>
    <property type="evidence" value="ECO:0007669"/>
    <property type="project" value="TreeGrafter"/>
</dbReference>
<dbReference type="Proteomes" id="UP000242367">
    <property type="component" value="Unassembled WGS sequence"/>
</dbReference>